<feature type="signal peptide" evidence="2">
    <location>
        <begin position="1"/>
        <end position="18"/>
    </location>
</feature>
<accession>A0A229UX07</accession>
<feature type="compositionally biased region" description="Pro residues" evidence="1">
    <location>
        <begin position="43"/>
        <end position="55"/>
    </location>
</feature>
<dbReference type="OrthoDB" id="2610441at2"/>
<dbReference type="EMBL" id="NMQW01000002">
    <property type="protein sequence ID" value="OXM87964.1"/>
    <property type="molecule type" value="Genomic_DNA"/>
</dbReference>
<comment type="caution">
    <text evidence="3">The sequence shown here is derived from an EMBL/GenBank/DDBJ whole genome shotgun (WGS) entry which is preliminary data.</text>
</comment>
<evidence type="ECO:0000256" key="1">
    <source>
        <dbReference type="SAM" id="MobiDB-lite"/>
    </source>
</evidence>
<evidence type="ECO:0000256" key="2">
    <source>
        <dbReference type="SAM" id="SignalP"/>
    </source>
</evidence>
<evidence type="ECO:0000313" key="4">
    <source>
        <dbReference type="Proteomes" id="UP000215509"/>
    </source>
</evidence>
<feature type="region of interest" description="Disordered" evidence="1">
    <location>
        <begin position="27"/>
        <end position="145"/>
    </location>
</feature>
<name>A0A229UX07_9BACL</name>
<dbReference type="RefSeq" id="WP_094013214.1">
    <property type="nucleotide sequence ID" value="NZ_NMQW01000002.1"/>
</dbReference>
<feature type="chain" id="PRO_5038665082" evidence="2">
    <location>
        <begin position="19"/>
        <end position="351"/>
    </location>
</feature>
<organism evidence="3 4">
    <name type="scientific">Paenibacillus rigui</name>
    <dbReference type="NCBI Taxonomy" id="554312"/>
    <lineage>
        <taxon>Bacteria</taxon>
        <taxon>Bacillati</taxon>
        <taxon>Bacillota</taxon>
        <taxon>Bacilli</taxon>
        <taxon>Bacillales</taxon>
        <taxon>Paenibacillaceae</taxon>
        <taxon>Paenibacillus</taxon>
    </lineage>
</organism>
<sequence>MKRLLILLFAAMMAFTMAACSSTKETAAPPKAVDSAVKSQTPAPTPTPTPSPSPAPDTVKGTEVNPPADAAKPEEAKTPEASTKPEESKSSADAPKAADAKPTETPKAEEPKPAAETPKQAEAPKAEAPKAEPAAPAPAPEKPEISAQGKKVLLVGRENAAEDIYVAGRLKALGFKVTIMIDREFTAAETKGYDLIYISQTLNSKIIKDGVMKDVAIPTVYVKNHGMFYLGLSSIEENANIMNVKSIDIVDSKHKVAGGLSGAVEIYKETSSRIGIGYGLPSKEAKIIATGPGDKSKATIYYYDKGSKADNGYEAKARISFFFLNNGMQENTTEAGWKLLDNLVLWTLQNG</sequence>
<dbReference type="Proteomes" id="UP000215509">
    <property type="component" value="Unassembled WGS sequence"/>
</dbReference>
<feature type="compositionally biased region" description="Basic and acidic residues" evidence="1">
    <location>
        <begin position="71"/>
        <end position="113"/>
    </location>
</feature>
<keyword evidence="4" id="KW-1185">Reference proteome</keyword>
<reference evidence="3 4" key="1">
    <citation type="submission" date="2017-07" db="EMBL/GenBank/DDBJ databases">
        <title>Genome sequencing and assembly of Paenibacillus rigui.</title>
        <authorList>
            <person name="Mayilraj S."/>
        </authorList>
    </citation>
    <scope>NUCLEOTIDE SEQUENCE [LARGE SCALE GENOMIC DNA]</scope>
    <source>
        <strain evidence="3 4">JCM 16352</strain>
    </source>
</reference>
<proteinExistence type="predicted"/>
<dbReference type="AlphaFoldDB" id="A0A229UX07"/>
<dbReference type="PROSITE" id="PS51257">
    <property type="entry name" value="PROKAR_LIPOPROTEIN"/>
    <property type="match status" value="1"/>
</dbReference>
<protein>
    <submittedName>
        <fullName evidence="3">Uncharacterized protein</fullName>
    </submittedName>
</protein>
<keyword evidence="2" id="KW-0732">Signal</keyword>
<evidence type="ECO:0000313" key="3">
    <source>
        <dbReference type="EMBL" id="OXM87964.1"/>
    </source>
</evidence>
<gene>
    <name evidence="3" type="ORF">CF651_02365</name>
</gene>